<evidence type="ECO:0000313" key="4">
    <source>
        <dbReference type="Proteomes" id="UP001165060"/>
    </source>
</evidence>
<comment type="caution">
    <text evidence="3">The sequence shown here is derived from an EMBL/GenBank/DDBJ whole genome shotgun (WGS) entry which is preliminary data.</text>
</comment>
<accession>A0ABQ6NAH8</accession>
<gene>
    <name evidence="3" type="ORF">TeGR_g4244</name>
</gene>
<reference evidence="3 4" key="1">
    <citation type="journal article" date="2023" name="Commun. Biol.">
        <title>Genome analysis of Parmales, the sister group of diatoms, reveals the evolutionary specialization of diatoms from phago-mixotrophs to photoautotrophs.</title>
        <authorList>
            <person name="Ban H."/>
            <person name="Sato S."/>
            <person name="Yoshikawa S."/>
            <person name="Yamada K."/>
            <person name="Nakamura Y."/>
            <person name="Ichinomiya M."/>
            <person name="Sato N."/>
            <person name="Blanc-Mathieu R."/>
            <person name="Endo H."/>
            <person name="Kuwata A."/>
            <person name="Ogata H."/>
        </authorList>
    </citation>
    <scope>NUCLEOTIDE SEQUENCE [LARGE SCALE GENOMIC DNA]</scope>
</reference>
<dbReference type="Proteomes" id="UP001165060">
    <property type="component" value="Unassembled WGS sequence"/>
</dbReference>
<name>A0ABQ6NAH8_9STRA</name>
<keyword evidence="1" id="KW-0521">NADP</keyword>
<dbReference type="PANTHER" id="PTHR44085:SF2">
    <property type="entry name" value="SEPIAPTERIN REDUCTASE"/>
    <property type="match status" value="1"/>
</dbReference>
<evidence type="ECO:0000313" key="3">
    <source>
        <dbReference type="EMBL" id="GMI51746.1"/>
    </source>
</evidence>
<evidence type="ECO:0000256" key="2">
    <source>
        <dbReference type="ARBA" id="ARBA00023002"/>
    </source>
</evidence>
<protein>
    <submittedName>
        <fullName evidence="3">Uncharacterized protein</fullName>
    </submittedName>
</protein>
<dbReference type="InterPro" id="IPR051721">
    <property type="entry name" value="Biopterin_syn/organic_redct"/>
</dbReference>
<dbReference type="PANTHER" id="PTHR44085">
    <property type="entry name" value="SEPIAPTERIN REDUCTASE"/>
    <property type="match status" value="1"/>
</dbReference>
<sequence length="121" mass="12638">MRGGNVSSLAAREPFPTWSVYCALKAARDMHLAAAAAELHGGKPLRGCLSYAPGPMDTGMQGEIQGSGTCDEGTREYFVEAKEKGELVDPDVSAAKLAGLIGGKIEGGGYETGTHVDFYDV</sequence>
<dbReference type="Gene3D" id="3.40.50.720">
    <property type="entry name" value="NAD(P)-binding Rossmann-like Domain"/>
    <property type="match status" value="1"/>
</dbReference>
<dbReference type="InterPro" id="IPR036291">
    <property type="entry name" value="NAD(P)-bd_dom_sf"/>
</dbReference>
<evidence type="ECO:0000256" key="1">
    <source>
        <dbReference type="ARBA" id="ARBA00022857"/>
    </source>
</evidence>
<dbReference type="SUPFAM" id="SSF51735">
    <property type="entry name" value="NAD(P)-binding Rossmann-fold domains"/>
    <property type="match status" value="1"/>
</dbReference>
<organism evidence="3 4">
    <name type="scientific">Tetraparma gracilis</name>
    <dbReference type="NCBI Taxonomy" id="2962635"/>
    <lineage>
        <taxon>Eukaryota</taxon>
        <taxon>Sar</taxon>
        <taxon>Stramenopiles</taxon>
        <taxon>Ochrophyta</taxon>
        <taxon>Bolidophyceae</taxon>
        <taxon>Parmales</taxon>
        <taxon>Triparmaceae</taxon>
        <taxon>Tetraparma</taxon>
    </lineage>
</organism>
<dbReference type="EMBL" id="BRYB01006560">
    <property type="protein sequence ID" value="GMI51746.1"/>
    <property type="molecule type" value="Genomic_DNA"/>
</dbReference>
<keyword evidence="4" id="KW-1185">Reference proteome</keyword>
<proteinExistence type="predicted"/>
<keyword evidence="2" id="KW-0560">Oxidoreductase</keyword>